<feature type="transmembrane region" description="Helical" evidence="1">
    <location>
        <begin position="12"/>
        <end position="32"/>
    </location>
</feature>
<accession>A0A4S4KR81</accession>
<dbReference type="EMBL" id="SGPK01000604">
    <property type="protein sequence ID" value="THH01115.1"/>
    <property type="molecule type" value="Genomic_DNA"/>
</dbReference>
<dbReference type="GO" id="GO:0008757">
    <property type="term" value="F:S-adenosylmethionine-dependent methyltransferase activity"/>
    <property type="evidence" value="ECO:0007669"/>
    <property type="project" value="UniProtKB-ARBA"/>
</dbReference>
<keyword evidence="1" id="KW-0472">Membrane</keyword>
<evidence type="ECO:0000313" key="3">
    <source>
        <dbReference type="Proteomes" id="UP000308199"/>
    </source>
</evidence>
<protein>
    <recommendedName>
        <fullName evidence="4">FAM86 N-terminal domain-containing protein</fullName>
    </recommendedName>
</protein>
<dbReference type="Pfam" id="PF10294">
    <property type="entry name" value="Methyltransf_16"/>
    <property type="match status" value="1"/>
</dbReference>
<comment type="caution">
    <text evidence="2">The sequence shown here is derived from an EMBL/GenBank/DDBJ whole genome shotgun (WGS) entry which is preliminary data.</text>
</comment>
<evidence type="ECO:0000256" key="1">
    <source>
        <dbReference type="SAM" id="Phobius"/>
    </source>
</evidence>
<organism evidence="2 3">
    <name type="scientific">Phellinidium pouzarii</name>
    <dbReference type="NCBI Taxonomy" id="167371"/>
    <lineage>
        <taxon>Eukaryota</taxon>
        <taxon>Fungi</taxon>
        <taxon>Dikarya</taxon>
        <taxon>Basidiomycota</taxon>
        <taxon>Agaricomycotina</taxon>
        <taxon>Agaricomycetes</taxon>
        <taxon>Hymenochaetales</taxon>
        <taxon>Hymenochaetaceae</taxon>
        <taxon>Phellinidium</taxon>
    </lineage>
</organism>
<reference evidence="2 3" key="1">
    <citation type="submission" date="2019-02" db="EMBL/GenBank/DDBJ databases">
        <title>Genome sequencing of the rare red list fungi Phellinidium pouzarii.</title>
        <authorList>
            <person name="Buettner E."/>
            <person name="Kellner H."/>
        </authorList>
    </citation>
    <scope>NUCLEOTIDE SEQUENCE [LARGE SCALE GENOMIC DNA]</scope>
    <source>
        <strain evidence="2 3">DSM 108285</strain>
    </source>
</reference>
<dbReference type="GO" id="GO:0005737">
    <property type="term" value="C:cytoplasm"/>
    <property type="evidence" value="ECO:0007669"/>
    <property type="project" value="TreeGrafter"/>
</dbReference>
<feature type="non-terminal residue" evidence="2">
    <location>
        <position position="187"/>
    </location>
</feature>
<sequence length="187" mass="20502">MTHTRNSLMSSRVLELGSGVGFLGIIIAQLQIGSPSLNPNDDIPKMSRVSLYLTDSNAQVLSRCKNNINLPCNGLLSHKSLRLSRLDWTDAQDDNRLPGMLDLLHEIDADLIIGADLIYDLEVIPALIAVLKLALQIPTPNLSHHKKKAIIAATIRNEKTLATFISQARDAGLDVDEQEIIQSTVFS</sequence>
<name>A0A4S4KR81_9AGAM</name>
<keyword evidence="3" id="KW-1185">Reference proteome</keyword>
<dbReference type="AlphaFoldDB" id="A0A4S4KR81"/>
<gene>
    <name evidence="2" type="ORF">EW145_g6969</name>
</gene>
<keyword evidence="1" id="KW-0812">Transmembrane</keyword>
<evidence type="ECO:0000313" key="2">
    <source>
        <dbReference type="EMBL" id="THH01115.1"/>
    </source>
</evidence>
<dbReference type="InterPro" id="IPR029063">
    <property type="entry name" value="SAM-dependent_MTases_sf"/>
</dbReference>
<evidence type="ECO:0008006" key="4">
    <source>
        <dbReference type="Google" id="ProtNLM"/>
    </source>
</evidence>
<dbReference type="Gene3D" id="3.40.50.150">
    <property type="entry name" value="Vaccinia Virus protein VP39"/>
    <property type="match status" value="1"/>
</dbReference>
<dbReference type="PANTHER" id="PTHR14614">
    <property type="entry name" value="HEPATOCELLULAR CARCINOMA-ASSOCIATED ANTIGEN"/>
    <property type="match status" value="1"/>
</dbReference>
<dbReference type="OrthoDB" id="194386at2759"/>
<keyword evidence="1" id="KW-1133">Transmembrane helix</keyword>
<dbReference type="SUPFAM" id="SSF53335">
    <property type="entry name" value="S-adenosyl-L-methionine-dependent methyltransferases"/>
    <property type="match status" value="1"/>
</dbReference>
<dbReference type="Proteomes" id="UP000308199">
    <property type="component" value="Unassembled WGS sequence"/>
</dbReference>
<proteinExistence type="predicted"/>
<dbReference type="InterPro" id="IPR019410">
    <property type="entry name" value="Methyltransf_16"/>
</dbReference>
<dbReference type="PANTHER" id="PTHR14614:SF130">
    <property type="entry name" value="PROTEIN-LYSINE N-METHYLTRANSFERASE EEF2KMT"/>
    <property type="match status" value="1"/>
</dbReference>